<name>A0A8H7UAA7_MORIS</name>
<organism evidence="2 3">
    <name type="scientific">Mortierella isabellina</name>
    <name type="common">Filamentous fungus</name>
    <name type="synonym">Umbelopsis isabellina</name>
    <dbReference type="NCBI Taxonomy" id="91625"/>
    <lineage>
        <taxon>Eukaryota</taxon>
        <taxon>Fungi</taxon>
        <taxon>Fungi incertae sedis</taxon>
        <taxon>Mucoromycota</taxon>
        <taxon>Mucoromycotina</taxon>
        <taxon>Umbelopsidomycetes</taxon>
        <taxon>Umbelopsidales</taxon>
        <taxon>Umbelopsidaceae</taxon>
        <taxon>Umbelopsis</taxon>
    </lineage>
</organism>
<evidence type="ECO:0000313" key="3">
    <source>
        <dbReference type="Proteomes" id="UP000654370"/>
    </source>
</evidence>
<feature type="compositionally biased region" description="Low complexity" evidence="1">
    <location>
        <begin position="24"/>
        <end position="40"/>
    </location>
</feature>
<dbReference type="AlphaFoldDB" id="A0A8H7UAA7"/>
<evidence type="ECO:0000256" key="1">
    <source>
        <dbReference type="SAM" id="MobiDB-lite"/>
    </source>
</evidence>
<feature type="region of interest" description="Disordered" evidence="1">
    <location>
        <begin position="1"/>
        <end position="55"/>
    </location>
</feature>
<protein>
    <submittedName>
        <fullName evidence="2">Uncharacterized protein</fullName>
    </submittedName>
</protein>
<evidence type="ECO:0000313" key="2">
    <source>
        <dbReference type="EMBL" id="KAG2172314.1"/>
    </source>
</evidence>
<dbReference type="EMBL" id="JAEPQZ010000017">
    <property type="protein sequence ID" value="KAG2172314.1"/>
    <property type="molecule type" value="Genomic_DNA"/>
</dbReference>
<comment type="caution">
    <text evidence="2">The sequence shown here is derived from an EMBL/GenBank/DDBJ whole genome shotgun (WGS) entry which is preliminary data.</text>
</comment>
<accession>A0A8H7UAA7</accession>
<dbReference type="OrthoDB" id="2382382at2759"/>
<reference evidence="2" key="1">
    <citation type="submission" date="2020-12" db="EMBL/GenBank/DDBJ databases">
        <title>Metabolic potential, ecology and presence of endohyphal bacteria is reflected in genomic diversity of Mucoromycotina.</title>
        <authorList>
            <person name="Muszewska A."/>
            <person name="Okrasinska A."/>
            <person name="Steczkiewicz K."/>
            <person name="Drgas O."/>
            <person name="Orlowska M."/>
            <person name="Perlinska-Lenart U."/>
            <person name="Aleksandrzak-Piekarczyk T."/>
            <person name="Szatraj K."/>
            <person name="Zielenkiewicz U."/>
            <person name="Pilsyk S."/>
            <person name="Malc E."/>
            <person name="Mieczkowski P."/>
            <person name="Kruszewska J.S."/>
            <person name="Biernat P."/>
            <person name="Pawlowska J."/>
        </authorList>
    </citation>
    <scope>NUCLEOTIDE SEQUENCE</scope>
    <source>
        <strain evidence="2">WA0000067209</strain>
    </source>
</reference>
<sequence length="93" mass="10599">MNRSLTRSKTVKRQSRSSFDTPASSIRSVSSASSTTSDSSLYDMPSSPKEQHPNNSFAYSNFYLKLPNGKWMLRYRTGERKILGTEEISSYYI</sequence>
<proteinExistence type="predicted"/>
<gene>
    <name evidence="2" type="ORF">INT43_004856</name>
</gene>
<dbReference type="Proteomes" id="UP000654370">
    <property type="component" value="Unassembled WGS sequence"/>
</dbReference>
<keyword evidence="3" id="KW-1185">Reference proteome</keyword>